<dbReference type="NCBIfam" id="NF041823">
    <property type="entry name" value="daptide_RRE"/>
    <property type="match status" value="1"/>
</dbReference>
<sequence>MSWGSGSARPAHVPAASTATIVLADGAHLDAVAASGLIGPGTLVFAPDTGAPPRHPQQVGYTGSLTEPGADFCLGEDFYLQTQDYASSAYITVLGPTLVRLFTLDDFAAFLGDADRAFAEGVFPAFLTTPSVLLADTSALGSPGAVDGPTLRLYVDHDGAISLSPGGTALGQAGDDLTTLTQRFDRINAVSEAPCAVTLGAVLPEEARTAALLVRPYLGRYLAAVKALRVLTAQNVLGLQVSGFGGRLTAGLAAAGAEADLLDAELPLVLSTAQQAYVAAADGRIFTVNHTVAAAVECLLAAGDHADQFTDPHVLDQVRSFFAARDVPLGVPAFHPADDTRLPIGAR</sequence>
<name>A0ABR7SW65_9ACTN</name>
<protein>
    <submittedName>
        <fullName evidence="1">Uncharacterized protein</fullName>
    </submittedName>
</protein>
<proteinExistence type="predicted"/>
<accession>A0ABR7SW65</accession>
<evidence type="ECO:0000313" key="2">
    <source>
        <dbReference type="Proteomes" id="UP000642284"/>
    </source>
</evidence>
<reference evidence="1 2" key="1">
    <citation type="submission" date="2020-08" db="EMBL/GenBank/DDBJ databases">
        <title>Genemic of Streptomyces polyaspartic.</title>
        <authorList>
            <person name="Liu W."/>
        </authorList>
    </citation>
    <scope>NUCLEOTIDE SEQUENCE [LARGE SCALE GENOMIC DNA]</scope>
    <source>
        <strain evidence="1 2">TRM66268-LWL</strain>
    </source>
</reference>
<evidence type="ECO:0000313" key="1">
    <source>
        <dbReference type="EMBL" id="MBC9718885.1"/>
    </source>
</evidence>
<dbReference type="InterPro" id="IPR049693">
    <property type="entry name" value="Daptide_RRE"/>
</dbReference>
<dbReference type="Proteomes" id="UP000642284">
    <property type="component" value="Unassembled WGS sequence"/>
</dbReference>
<dbReference type="EMBL" id="JACTVJ010000030">
    <property type="protein sequence ID" value="MBC9718885.1"/>
    <property type="molecule type" value="Genomic_DNA"/>
</dbReference>
<comment type="caution">
    <text evidence="1">The sequence shown here is derived from an EMBL/GenBank/DDBJ whole genome shotgun (WGS) entry which is preliminary data.</text>
</comment>
<organism evidence="1 2">
    <name type="scientific">Streptomyces polyasparticus</name>
    <dbReference type="NCBI Taxonomy" id="2767826"/>
    <lineage>
        <taxon>Bacteria</taxon>
        <taxon>Bacillati</taxon>
        <taxon>Actinomycetota</taxon>
        <taxon>Actinomycetes</taxon>
        <taxon>Kitasatosporales</taxon>
        <taxon>Streptomycetaceae</taxon>
        <taxon>Streptomyces</taxon>
    </lineage>
</organism>
<keyword evidence="2" id="KW-1185">Reference proteome</keyword>
<gene>
    <name evidence="1" type="ORF">H9Y04_40790</name>
</gene>